<keyword evidence="1" id="KW-0812">Transmembrane</keyword>
<dbReference type="RefSeq" id="WP_094364584.1">
    <property type="nucleotide sequence ID" value="NZ_NMVQ01000034.1"/>
</dbReference>
<dbReference type="InterPro" id="IPR007680">
    <property type="entry name" value="Arabino_trans_central"/>
</dbReference>
<feature type="transmembrane region" description="Helical" evidence="1">
    <location>
        <begin position="435"/>
        <end position="457"/>
    </location>
</feature>
<dbReference type="Pfam" id="PF04602">
    <property type="entry name" value="Arabinose_trans"/>
    <property type="match status" value="1"/>
</dbReference>
<dbReference type="GO" id="GO:0071766">
    <property type="term" value="P:Actinobacterium-type cell wall biogenesis"/>
    <property type="evidence" value="ECO:0007669"/>
    <property type="project" value="InterPro"/>
</dbReference>
<feature type="transmembrane region" description="Helical" evidence="1">
    <location>
        <begin position="666"/>
        <end position="687"/>
    </location>
</feature>
<feature type="transmembrane region" description="Helical" evidence="1">
    <location>
        <begin position="621"/>
        <end position="645"/>
    </location>
</feature>
<dbReference type="InterPro" id="IPR027451">
    <property type="entry name" value="EmbABC_dom1"/>
</dbReference>
<dbReference type="Proteomes" id="UP000216311">
    <property type="component" value="Unassembled WGS sequence"/>
</dbReference>
<feature type="transmembrane region" description="Helical" evidence="1">
    <location>
        <begin position="344"/>
        <end position="363"/>
    </location>
</feature>
<dbReference type="GO" id="GO:0052636">
    <property type="term" value="F:arabinosyltransferase activity"/>
    <property type="evidence" value="ECO:0007669"/>
    <property type="project" value="InterPro"/>
</dbReference>
<dbReference type="OrthoDB" id="4668961at2"/>
<reference evidence="3 4" key="1">
    <citation type="submission" date="2017-07" db="EMBL/GenBank/DDBJ databases">
        <title>Draft whole genome sequences of clinical Proprionibacteriaceae strains.</title>
        <authorList>
            <person name="Bernier A.-M."/>
            <person name="Bernard K."/>
            <person name="Domingo M.-C."/>
        </authorList>
    </citation>
    <scope>NUCLEOTIDE SEQUENCE [LARGE SCALE GENOMIC DNA]</scope>
    <source>
        <strain evidence="3 4">NML 130396</strain>
    </source>
</reference>
<feature type="transmembrane region" description="Helical" evidence="1">
    <location>
        <begin position="582"/>
        <end position="601"/>
    </location>
</feature>
<feature type="transmembrane region" description="Helical" evidence="1">
    <location>
        <begin position="370"/>
        <end position="387"/>
    </location>
</feature>
<evidence type="ECO:0000313" key="3">
    <source>
        <dbReference type="EMBL" id="OYO19288.1"/>
    </source>
</evidence>
<dbReference type="Gene3D" id="3.40.190.160">
    <property type="match status" value="1"/>
</dbReference>
<keyword evidence="4" id="KW-1185">Reference proteome</keyword>
<name>A0A255GUE0_9ACTN</name>
<dbReference type="Gene3D" id="2.60.120.610">
    <property type="entry name" value="arabinofuranosyltransferase like domain"/>
    <property type="match status" value="1"/>
</dbReference>
<keyword evidence="1" id="KW-0472">Membrane</keyword>
<comment type="caution">
    <text evidence="3">The sequence shown here is derived from an EMBL/GenBank/DDBJ whole genome shotgun (WGS) entry which is preliminary data.</text>
</comment>
<accession>A0A255GUE0</accession>
<organism evidence="3 4">
    <name type="scientific">Enemella dayhoffiae</name>
    <dbReference type="NCBI Taxonomy" id="2016507"/>
    <lineage>
        <taxon>Bacteria</taxon>
        <taxon>Bacillati</taxon>
        <taxon>Actinomycetota</taxon>
        <taxon>Actinomycetes</taxon>
        <taxon>Propionibacteriales</taxon>
        <taxon>Propionibacteriaceae</taxon>
        <taxon>Enemella</taxon>
    </lineage>
</organism>
<feature type="transmembrane region" description="Helical" evidence="1">
    <location>
        <begin position="307"/>
        <end position="324"/>
    </location>
</feature>
<feature type="transmembrane region" description="Helical" evidence="1">
    <location>
        <begin position="20"/>
        <end position="43"/>
    </location>
</feature>
<feature type="transmembrane region" description="Helical" evidence="1">
    <location>
        <begin position="499"/>
        <end position="518"/>
    </location>
</feature>
<feature type="transmembrane region" description="Helical" evidence="1">
    <location>
        <begin position="393"/>
        <end position="423"/>
    </location>
</feature>
<sequence>MAVTAADEATASTRLLRRRWWAVLVLSLLAGVSTLFVPLAPVVQHTATYHWRGADGEVALPLNPYRPERLTLGWECAAIGPEAGPVLTTVRATDEGLLANRLDLAVGGGEVRLITRGVTMALAGAYPCGRAQVVFDGSGVRLFRDGVEVAHRAGDLRPVMDGLSGPGLGAVTAEVVADTQWDSSPTVLKQVLIGLTVVLLLAAVVLAVLTDRPRRAVRRTRWVGGGSVGGEWWRRHWDDVALVPVMVFGVIAGGATDDDGFIAQILGTRTTSGYLGNYVRWNNAPEAPFGWFYELYSRWGVISMEPVWLRLLPALLAAFGWVVLRHALLPRLLGRSLLGRSGGALWPRLALLAGFSGFWLVFCNSLRPEIWFGVGLGVVMWCVLDALHRRRAWPLLVGGLVAGLTVGTGPTGLVALAPFVLLLRPLWRWLGRDRVRAAALGVCWLACVGAVGLLAFADQSLAAVVSATDARNAFGPTFPFWQDPIRYWRLYMSFAARQWTVYLAGVALLLLGVRLIRWRGRGLLPGLNRRVVWLVVGSALGLVVAMAMSPTKLPHHFGALVLIGPLAMAGVTHLLQRHRGRAWAGVLVGASIAVFGVSLHGNNTWWKLSTLGLVADRDLPPVAGVSIASWLVGLGIVIGVLVWAVPLLARSRAGGRLRTRGRTAAAYALALTLLTGSQYANFAVAAVKRGPERYTMASAALSAMSGEGCKLTRSLAYEPDPVAGLLPVAEGPNLFTDGPVWGIPTWQSHNDRVAMTSGWYALSDSVRSGQWPVVIGVSGIDAGHRVRVEFDRGGARQLIAEGKTIGINGLVDERVLPPKAATRFRVVLESDGPSAADAPFVIGAPRVPVTRPLMELAQSERIAVAWNLAFFAPCLTAPVEWRGTVEIADYILSDSVQPGNTSYNSRTGGPFAGVLGLTTANRVPLYAPHDYEEWEMEGLDLIRLDPRYGKPPPAAVMGSRVRSGWDPVPTVP</sequence>
<evidence type="ECO:0000259" key="2">
    <source>
        <dbReference type="Pfam" id="PF04602"/>
    </source>
</evidence>
<feature type="transmembrane region" description="Helical" evidence="1">
    <location>
        <begin position="555"/>
        <end position="575"/>
    </location>
</feature>
<dbReference type="EMBL" id="NMVQ01000034">
    <property type="protein sequence ID" value="OYO19288.1"/>
    <property type="molecule type" value="Genomic_DNA"/>
</dbReference>
<keyword evidence="1" id="KW-1133">Transmembrane helix</keyword>
<gene>
    <name evidence="3" type="ORF">CGZ93_12960</name>
</gene>
<feature type="transmembrane region" description="Helical" evidence="1">
    <location>
        <begin position="530"/>
        <end position="549"/>
    </location>
</feature>
<protein>
    <recommendedName>
        <fullName evidence="2">Arabinofuranosyltransferase central domain-containing protein</fullName>
    </recommendedName>
</protein>
<feature type="domain" description="Arabinofuranosyltransferase central" evidence="2">
    <location>
        <begin position="184"/>
        <end position="641"/>
    </location>
</feature>
<feature type="transmembrane region" description="Helical" evidence="1">
    <location>
        <begin position="191"/>
        <end position="209"/>
    </location>
</feature>
<proteinExistence type="predicted"/>
<evidence type="ECO:0000313" key="4">
    <source>
        <dbReference type="Proteomes" id="UP000216311"/>
    </source>
</evidence>
<dbReference type="AlphaFoldDB" id="A0A255GUE0"/>
<evidence type="ECO:0000256" key="1">
    <source>
        <dbReference type="SAM" id="Phobius"/>
    </source>
</evidence>